<sequence length="536" mass="58840">MAPHDDTAQAAGEPDFGRAEKLLDSARKVHTTIVIACAAVIGLYWPTTPPLGTHCAAVSGIQAVQGALELINGAIEPDENVKWVCVVDAHGDITDIWQDDGQSHKWIHSSIATAPVEVVVADLQDSTYIGVSNHFFDREQELGQAQFRPQMEAMLTTIEQPLDDDQLTEVMQRSLTARAICSSANRVTIEFGLDIHEACAQVEQRSPGSQHACLERLGAPGADQYLVVHDRRFDSHTIVSRSLEDQVADGRRPELRTHVESARSLAASPVYEVARGRATATGLLAVQHDWLEKFRASLKRENVTIASIPAPELTVVSLLLLALLGYLSVTLRETRRLVRRHAELAGRHFEGYQWIGTFRNYVARLLTALSVVLLPFIAVCVGRLGDHFADEVQSLGALPSRYSWKVLCADPNKPWLNEMAGWGADLRWWDLLSLAVGLLVFVQLRRLWTVPGRGWLCRAAARVGVLALRLLGLEVKWREFEERWCSRGQSRQRASSGGVSSGETEPAAGPGTALAVPLAEPTAPSPQPRADDDLAK</sequence>
<keyword evidence="2" id="KW-0472">Membrane</keyword>
<evidence type="ECO:0000313" key="3">
    <source>
        <dbReference type="EMBL" id="PRQ07566.1"/>
    </source>
</evidence>
<evidence type="ECO:0000256" key="1">
    <source>
        <dbReference type="SAM" id="MobiDB-lite"/>
    </source>
</evidence>
<keyword evidence="2" id="KW-1133">Transmembrane helix</keyword>
<dbReference type="EMBL" id="PVNL01000051">
    <property type="protein sequence ID" value="PRQ07566.1"/>
    <property type="molecule type" value="Genomic_DNA"/>
</dbReference>
<feature type="transmembrane region" description="Helical" evidence="2">
    <location>
        <begin position="361"/>
        <end position="385"/>
    </location>
</feature>
<evidence type="ECO:0000256" key="2">
    <source>
        <dbReference type="SAM" id="Phobius"/>
    </source>
</evidence>
<feature type="transmembrane region" description="Helical" evidence="2">
    <location>
        <begin position="313"/>
        <end position="331"/>
    </location>
</feature>
<feature type="transmembrane region" description="Helical" evidence="2">
    <location>
        <begin position="426"/>
        <end position="444"/>
    </location>
</feature>
<accession>A0A2S9YR57</accession>
<evidence type="ECO:0000313" key="4">
    <source>
        <dbReference type="Proteomes" id="UP000238823"/>
    </source>
</evidence>
<dbReference type="Proteomes" id="UP000238823">
    <property type="component" value="Unassembled WGS sequence"/>
</dbReference>
<protein>
    <submittedName>
        <fullName evidence="3">Uncharacterized protein</fullName>
    </submittedName>
</protein>
<reference evidence="3 4" key="1">
    <citation type="submission" date="2018-03" db="EMBL/GenBank/DDBJ databases">
        <title>Draft Genome Sequences of the Obligatory Marine Myxobacteria Enhygromyxa salina SWB007.</title>
        <authorList>
            <person name="Poehlein A."/>
            <person name="Moghaddam J.A."/>
            <person name="Harms H."/>
            <person name="Alanjari M."/>
            <person name="Koenig G.M."/>
            <person name="Daniel R."/>
            <person name="Schaeberle T.F."/>
        </authorList>
    </citation>
    <scope>NUCLEOTIDE SEQUENCE [LARGE SCALE GENOMIC DNA]</scope>
    <source>
        <strain evidence="3 4">SWB007</strain>
    </source>
</reference>
<feature type="compositionally biased region" description="Low complexity" evidence="1">
    <location>
        <begin position="490"/>
        <end position="502"/>
    </location>
</feature>
<name>A0A2S9YR57_9BACT</name>
<gene>
    <name evidence="3" type="ORF">ENSA7_25560</name>
</gene>
<comment type="caution">
    <text evidence="3">The sequence shown here is derived from an EMBL/GenBank/DDBJ whole genome shotgun (WGS) entry which is preliminary data.</text>
</comment>
<proteinExistence type="predicted"/>
<feature type="region of interest" description="Disordered" evidence="1">
    <location>
        <begin position="490"/>
        <end position="536"/>
    </location>
</feature>
<organism evidence="3 4">
    <name type="scientific">Enhygromyxa salina</name>
    <dbReference type="NCBI Taxonomy" id="215803"/>
    <lineage>
        <taxon>Bacteria</taxon>
        <taxon>Pseudomonadati</taxon>
        <taxon>Myxococcota</taxon>
        <taxon>Polyangia</taxon>
        <taxon>Nannocystales</taxon>
        <taxon>Nannocystaceae</taxon>
        <taxon>Enhygromyxa</taxon>
    </lineage>
</organism>
<dbReference type="RefSeq" id="WP_106089578.1">
    <property type="nucleotide sequence ID" value="NZ_PVNL01000051.1"/>
</dbReference>
<keyword evidence="2" id="KW-0812">Transmembrane</keyword>
<dbReference type="AlphaFoldDB" id="A0A2S9YR57"/>